<evidence type="ECO:0000256" key="3">
    <source>
        <dbReference type="PROSITE-ProRule" id="PRU00514"/>
    </source>
</evidence>
<dbReference type="EC" id="5.4.99.5" evidence="1 3"/>
<dbReference type="KEGG" id="scs:Sta7437_0225"/>
<name>K9XQ97_STAC7</name>
<dbReference type="GO" id="GO:0004106">
    <property type="term" value="F:chorismate mutase activity"/>
    <property type="evidence" value="ECO:0007669"/>
    <property type="project" value="UniProtKB-UniRule"/>
</dbReference>
<dbReference type="Gene3D" id="3.30.1330.40">
    <property type="entry name" value="RutC-like"/>
    <property type="match status" value="1"/>
</dbReference>
<proteinExistence type="predicted"/>
<feature type="binding site" evidence="2">
    <location>
        <position position="109"/>
    </location>
    <ligand>
        <name>prephenate</name>
        <dbReference type="ChEBI" id="CHEBI:29934"/>
    </ligand>
</feature>
<evidence type="ECO:0000313" key="4">
    <source>
        <dbReference type="EMBL" id="AFZ33842.1"/>
    </source>
</evidence>
<dbReference type="EMBL" id="CP003653">
    <property type="protein sequence ID" value="AFZ33842.1"/>
    <property type="molecule type" value="Genomic_DNA"/>
</dbReference>
<keyword evidence="5" id="KW-1185">Reference proteome</keyword>
<dbReference type="OrthoDB" id="9802232at2"/>
<dbReference type="SUPFAM" id="SSF55298">
    <property type="entry name" value="YjgF-like"/>
    <property type="match status" value="1"/>
</dbReference>
<dbReference type="Pfam" id="PF07736">
    <property type="entry name" value="CM_1"/>
    <property type="match status" value="1"/>
</dbReference>
<comment type="catalytic activity">
    <reaction evidence="3">
        <text>chorismate = prephenate</text>
        <dbReference type="Rhea" id="RHEA:13897"/>
        <dbReference type="ChEBI" id="CHEBI:29748"/>
        <dbReference type="ChEBI" id="CHEBI:29934"/>
        <dbReference type="EC" id="5.4.99.5"/>
    </reaction>
</comment>
<sequence length="142" mass="15979">MNQLTFLQHRPSYRSQTVSWRVRGLRGATTVTENSSVAIAEAVRELFDVLHSKNQLDTDQVVSVVFSVTKDLNAIFPASVVRHRPGWDLVPLLDVQQMDVPDSLPRCIRVLIQFNTPLPQTALQPVYLRDAALLRPDLAIAH</sequence>
<dbReference type="GO" id="GO:0008652">
    <property type="term" value="P:amino acid biosynthetic process"/>
    <property type="evidence" value="ECO:0007669"/>
    <property type="project" value="UniProtKB-UniRule"/>
</dbReference>
<reference evidence="5" key="1">
    <citation type="journal article" date="2013" name="Proc. Natl. Acad. Sci. U.S.A.">
        <title>Improving the coverage of the cyanobacterial phylum using diversity-driven genome sequencing.</title>
        <authorList>
            <person name="Shih P.M."/>
            <person name="Wu D."/>
            <person name="Latifi A."/>
            <person name="Axen S.D."/>
            <person name="Fewer D.P."/>
            <person name="Talla E."/>
            <person name="Calteau A."/>
            <person name="Cai F."/>
            <person name="Tandeau de Marsac N."/>
            <person name="Rippka R."/>
            <person name="Herdman M."/>
            <person name="Sivonen K."/>
            <person name="Coursin T."/>
            <person name="Laurent T."/>
            <person name="Goodwin L."/>
            <person name="Nolan M."/>
            <person name="Davenport K.W."/>
            <person name="Han C.S."/>
            <person name="Rubin E.M."/>
            <person name="Eisen J.A."/>
            <person name="Woyke T."/>
            <person name="Gugger M."/>
            <person name="Kerfeld C.A."/>
        </authorList>
    </citation>
    <scope>NUCLEOTIDE SEQUENCE [LARGE SCALE GENOMIC DNA]</scope>
    <source>
        <strain evidence="5">ATCC 29371 / PCC 7437</strain>
    </source>
</reference>
<dbReference type="NCBIfam" id="TIGR01796">
    <property type="entry name" value="CM_mono_aroH"/>
    <property type="match status" value="1"/>
</dbReference>
<dbReference type="InterPro" id="IPR008243">
    <property type="entry name" value="Chorismate_mutase_AroH"/>
</dbReference>
<dbReference type="PANTHER" id="PTHR21164:SF0">
    <property type="entry name" value="CHORISMATE MUTASE AROH"/>
    <property type="match status" value="1"/>
</dbReference>
<organism evidence="4 5">
    <name type="scientific">Stanieria cyanosphaera (strain ATCC 29371 / PCC 7437)</name>
    <dbReference type="NCBI Taxonomy" id="111780"/>
    <lineage>
        <taxon>Bacteria</taxon>
        <taxon>Bacillati</taxon>
        <taxon>Cyanobacteriota</taxon>
        <taxon>Cyanophyceae</taxon>
        <taxon>Pleurocapsales</taxon>
        <taxon>Dermocarpellaceae</taxon>
        <taxon>Stanieria</taxon>
    </lineage>
</organism>
<dbReference type="STRING" id="111780.Sta7437_0225"/>
<keyword evidence="2 3" id="KW-0028">Amino-acid biosynthesis</keyword>
<evidence type="ECO:0000313" key="5">
    <source>
        <dbReference type="Proteomes" id="UP000010473"/>
    </source>
</evidence>
<evidence type="ECO:0000256" key="2">
    <source>
        <dbReference type="PIRSR" id="PIRSR005965-1"/>
    </source>
</evidence>
<dbReference type="GO" id="GO:0009073">
    <property type="term" value="P:aromatic amino acid family biosynthetic process"/>
    <property type="evidence" value="ECO:0007669"/>
    <property type="project" value="UniProtKB-UniRule"/>
</dbReference>
<gene>
    <name evidence="4" type="ordered locus">Sta7437_0225</name>
</gene>
<keyword evidence="2 3" id="KW-0057">Aromatic amino acid biosynthesis</keyword>
<dbReference type="PROSITE" id="PS51167">
    <property type="entry name" value="CHORISMATE_MUT_1"/>
    <property type="match status" value="1"/>
</dbReference>
<evidence type="ECO:0000256" key="1">
    <source>
        <dbReference type="NCBIfam" id="TIGR01796"/>
    </source>
</evidence>
<dbReference type="HOGENOM" id="CLU_133236_0_0_3"/>
<accession>K9XQ97</accession>
<protein>
    <recommendedName>
        <fullName evidence="1 3">chorismate mutase</fullName>
        <ecNumber evidence="1 3">5.4.99.5</ecNumber>
    </recommendedName>
</protein>
<dbReference type="PANTHER" id="PTHR21164">
    <property type="entry name" value="CHORISMATE MUTASE"/>
    <property type="match status" value="1"/>
</dbReference>
<keyword evidence="3 4" id="KW-0413">Isomerase</keyword>
<dbReference type="eggNOG" id="COG4401">
    <property type="taxonomic scope" value="Bacteria"/>
</dbReference>
<feature type="binding site" evidence="2">
    <location>
        <position position="26"/>
    </location>
    <ligand>
        <name>prephenate</name>
        <dbReference type="ChEBI" id="CHEBI:29934"/>
    </ligand>
</feature>
<dbReference type="CDD" id="cd02185">
    <property type="entry name" value="AroH"/>
    <property type="match status" value="1"/>
</dbReference>
<dbReference type="PATRIC" id="fig|111780.3.peg.233"/>
<dbReference type="PIRSF" id="PIRSF005965">
    <property type="entry name" value="Chor_mut_AroH"/>
    <property type="match status" value="1"/>
</dbReference>
<dbReference type="Proteomes" id="UP000010473">
    <property type="component" value="Chromosome"/>
</dbReference>
<dbReference type="UniPathway" id="UPA00120">
    <property type="reaction ID" value="UER00203"/>
</dbReference>
<dbReference type="GO" id="GO:0046417">
    <property type="term" value="P:chorismate metabolic process"/>
    <property type="evidence" value="ECO:0007669"/>
    <property type="project" value="TreeGrafter"/>
</dbReference>
<dbReference type="RefSeq" id="WP_015191515.1">
    <property type="nucleotide sequence ID" value="NC_019748.1"/>
</dbReference>
<dbReference type="AlphaFoldDB" id="K9XQ97"/>
<dbReference type="InterPro" id="IPR035959">
    <property type="entry name" value="RutC-like_sf"/>
</dbReference>
<feature type="binding site" evidence="2">
    <location>
        <position position="127"/>
    </location>
    <ligand>
        <name>prephenate</name>
        <dbReference type="ChEBI" id="CHEBI:29934"/>
    </ligand>
</feature>